<dbReference type="RefSeq" id="WP_138170486.1">
    <property type="nucleotide sequence ID" value="NZ_VAWA01000010.1"/>
</dbReference>
<dbReference type="Gene3D" id="3.20.10.10">
    <property type="entry name" value="D-amino Acid Aminotransferase, subunit A, domain 2"/>
    <property type="match status" value="1"/>
</dbReference>
<dbReference type="EMBL" id="VAWA01000010">
    <property type="protein sequence ID" value="TLP74436.1"/>
    <property type="molecule type" value="Genomic_DNA"/>
</dbReference>
<accession>A0A5R9A9G4</accession>
<dbReference type="InterPro" id="IPR001544">
    <property type="entry name" value="Aminotrans_IV"/>
</dbReference>
<dbReference type="NCBIfam" id="NF006734">
    <property type="entry name" value="PRK09266.1"/>
    <property type="match status" value="1"/>
</dbReference>
<dbReference type="InterPro" id="IPR036038">
    <property type="entry name" value="Aminotransferase-like"/>
</dbReference>
<keyword evidence="1" id="KW-0808">Transferase</keyword>
<dbReference type="InterPro" id="IPR043132">
    <property type="entry name" value="BCAT-like_C"/>
</dbReference>
<evidence type="ECO:0000313" key="2">
    <source>
        <dbReference type="Proteomes" id="UP000306544"/>
    </source>
</evidence>
<gene>
    <name evidence="1" type="ORF">FEF27_08770</name>
</gene>
<dbReference type="AlphaFoldDB" id="A0A5R9A9G4"/>
<keyword evidence="1" id="KW-0032">Aminotransferase</keyword>
<keyword evidence="2" id="KW-1185">Reference proteome</keyword>
<name>A0A5R9A9G4_9MICC</name>
<dbReference type="Proteomes" id="UP000306544">
    <property type="component" value="Unassembled WGS sequence"/>
</dbReference>
<dbReference type="GO" id="GO:0008483">
    <property type="term" value="F:transaminase activity"/>
    <property type="evidence" value="ECO:0007669"/>
    <property type="project" value="UniProtKB-KW"/>
</dbReference>
<evidence type="ECO:0000313" key="1">
    <source>
        <dbReference type="EMBL" id="TLP74436.1"/>
    </source>
</evidence>
<dbReference type="SUPFAM" id="SSF56752">
    <property type="entry name" value="D-aminoacid aminotransferase-like PLP-dependent enzymes"/>
    <property type="match status" value="1"/>
</dbReference>
<dbReference type="OrthoDB" id="8912228at2"/>
<dbReference type="Pfam" id="PF01063">
    <property type="entry name" value="Aminotran_4"/>
    <property type="match status" value="1"/>
</dbReference>
<proteinExistence type="predicted"/>
<organism evidence="1 2">
    <name type="scientific">Nesterenkonia sphaerica</name>
    <dbReference type="NCBI Taxonomy" id="1804988"/>
    <lineage>
        <taxon>Bacteria</taxon>
        <taxon>Bacillati</taxon>
        <taxon>Actinomycetota</taxon>
        <taxon>Actinomycetes</taxon>
        <taxon>Micrococcales</taxon>
        <taxon>Micrococcaceae</taxon>
        <taxon>Nesterenkonia</taxon>
    </lineage>
</organism>
<protein>
    <submittedName>
        <fullName evidence="1">Branched-chain amino acid aminotransferase</fullName>
    </submittedName>
</protein>
<sequence length="269" mass="29432">MTISQTFFNDRTATVEDLSPLAFAGYAHFTAMQVRDHAVKGLDLHLRRLRDASTQLFGTHLPDEQVLRYLQNAAAQGSADASLMCFITSEPGEFMPAPGSLVLNVLIKLMPAAEPPAGPLALDLVGHQRDLPTVKHVGEVAKTHYLRKANAKGFDDAAFRDNSGRISEATIWNLAFWDGESVIWPQANILPGVTMQILSRQLEALQIPQRTVPITEDMLTDELSAVVMNSWTPGIDVARIGEHGLASSSRLVEVLHRAYANEVGTALLR</sequence>
<comment type="caution">
    <text evidence="1">The sequence shown here is derived from an EMBL/GenBank/DDBJ whole genome shotgun (WGS) entry which is preliminary data.</text>
</comment>
<reference evidence="1 2" key="1">
    <citation type="submission" date="2019-05" db="EMBL/GenBank/DDBJ databases">
        <title>Nesterenkonia sp. GY239, isolated from the Southern Atlantic Ocean.</title>
        <authorList>
            <person name="Zhang G."/>
        </authorList>
    </citation>
    <scope>NUCLEOTIDE SEQUENCE [LARGE SCALE GENOMIC DNA]</scope>
    <source>
        <strain evidence="1 2">GY239</strain>
    </source>
</reference>